<organism evidence="1">
    <name type="scientific">Mesocestoides corti</name>
    <name type="common">Flatworm</name>
    <dbReference type="NCBI Taxonomy" id="53468"/>
    <lineage>
        <taxon>Eukaryota</taxon>
        <taxon>Metazoa</taxon>
        <taxon>Spiralia</taxon>
        <taxon>Lophotrochozoa</taxon>
        <taxon>Platyhelminthes</taxon>
        <taxon>Cestoda</taxon>
        <taxon>Eucestoda</taxon>
        <taxon>Cyclophyllidea</taxon>
        <taxon>Mesocestoididae</taxon>
        <taxon>Mesocestoides</taxon>
    </lineage>
</organism>
<dbReference type="AlphaFoldDB" id="A0A5K3EFA3"/>
<name>A0A5K3EFA3_MESCO</name>
<accession>A0A5K3EFA3</accession>
<sequence length="59" mass="6350">RNCCESCLFTSLNPVAPPPTQVPLVAACSQPRGSSTPPSLARIFILDYPHTWASMLAHV</sequence>
<dbReference type="WBParaSite" id="MCU_000085-RA">
    <property type="protein sequence ID" value="MCU_000085-RA"/>
    <property type="gene ID" value="MCU_000085"/>
</dbReference>
<reference evidence="1" key="1">
    <citation type="submission" date="2019-11" db="UniProtKB">
        <authorList>
            <consortium name="WormBaseParasite"/>
        </authorList>
    </citation>
    <scope>IDENTIFICATION</scope>
</reference>
<proteinExistence type="predicted"/>
<protein>
    <submittedName>
        <fullName evidence="1">Mediator of RNA polymerase II transcription subunit 16</fullName>
    </submittedName>
</protein>
<evidence type="ECO:0000313" key="1">
    <source>
        <dbReference type="WBParaSite" id="MCU_000085-RA"/>
    </source>
</evidence>